<reference evidence="2 5" key="2">
    <citation type="submission" date="2018-08" db="EMBL/GenBank/DDBJ databases">
        <title>Complete genome of the Arcobacter molluscorum type strain LMG 25693.</title>
        <authorList>
            <person name="Miller W.G."/>
            <person name="Yee E."/>
            <person name="Bono J.L."/>
        </authorList>
    </citation>
    <scope>NUCLEOTIDE SEQUENCE [LARGE SCALE GENOMIC DNA]</scope>
    <source>
        <strain evidence="2 5">CECT 7696</strain>
    </source>
</reference>
<dbReference type="EMBL" id="CP032098">
    <property type="protein sequence ID" value="AXX93203.1"/>
    <property type="molecule type" value="Genomic_DNA"/>
</dbReference>
<evidence type="ECO:0000259" key="1">
    <source>
        <dbReference type="Pfam" id="PF09994"/>
    </source>
</evidence>
<feature type="domain" description="T6SS Phospholipase effector Tle1-like catalytic" evidence="1">
    <location>
        <begin position="363"/>
        <end position="662"/>
    </location>
</feature>
<dbReference type="InterPro" id="IPR018712">
    <property type="entry name" value="Tle1-like_cat"/>
</dbReference>
<dbReference type="RefSeq" id="WP_099342095.1">
    <property type="nucleotide sequence ID" value="NZ_CP032098.1"/>
</dbReference>
<keyword evidence="4" id="KW-1185">Reference proteome</keyword>
<evidence type="ECO:0000313" key="3">
    <source>
        <dbReference type="EMBL" id="PHO18458.1"/>
    </source>
</evidence>
<sequence>MNSNDITIGEVFFKESEGAHFYRYSIEETNKNIDDYDSSIRTRCAYIIVTEEESEKVNKDEKDKKKILNKVKDEYSKYLTQAITKESENLTKDDLTALTKINIDKKIVNLTSLRLYNANSYGSVLKAKGYTYAYNQKLEDSLKQKGETKSIGTLVFNKDSCQKIINEEQIRNLEKESAYIIVSVPYVYNIKKDSPKKELEVIIYEENITASYMPEVVVEYGVFFDGTNNNIYNINFYMNYVEFLEEPAKYIEENKGRDLETKPDIKMYDTIQEYIVSEPNPKMNDEVLLLLISQIDKAKKEIRYFDEDSNLETEEKELLQSLKANHARKVFEYFVEVKKKLNTSEEKNREEFIRENILVDDSEDSSFVNGETNISRLYNLYDGADVKRDKTILSTTRFKLYESGAGTNNPFIQKGYEEDSVLFGSGLGGEKFLTKDKTGIEAHIIYTCIKIAEQFRASKISYITKLYFDVFGFSRGAATARHFICSILNNSEKSDDKYSIKMKKGENIFTPFFGSNGIVFIDGKRYYNPLNTQNRYYGSGRSRIKNPYYGKEKISIEFINFRFVGIYDTVPHFGIKQSNDFESLNLNFFKDGNDEKIGQVVHLMASDEFRYNFDAYSIFLDKNQELQKTDGITLSGGKKFEEYFIPGSHSDVGGGYNTSSETTLLTKRYVKDYDKIPINIENILIAWNKKYNWLKTNNISKVKLKDDIKENNEDGFYYCIVPEVITGTSMLQPVLFLYMHKKEILNKYEYVTLKIMYERAIYKDMTNGKHLGKKEALEIVPFGSLSLYSLKKDDFLTSIYKVLEVKGEFKNDDDKYKKLKDNYIHHSSKYADFVNKASFKNKDKTDFYGKRVIYTASGEKFTRG</sequence>
<gene>
    <name evidence="2" type="ORF">AMOL_2250</name>
    <name evidence="3" type="ORF">CPU12_05550</name>
</gene>
<dbReference type="AlphaFoldDB" id="A0A2G1DIX9"/>
<dbReference type="PANTHER" id="PTHR33840:SF1">
    <property type="entry name" value="TLE1 PHOSPHOLIPASE DOMAIN-CONTAINING PROTEIN"/>
    <property type="match status" value="1"/>
</dbReference>
<protein>
    <submittedName>
        <fullName evidence="2">DUF2235 domain-containing protein</fullName>
    </submittedName>
</protein>
<dbReference type="Pfam" id="PF09994">
    <property type="entry name" value="T6SS_Tle1-like_cat"/>
    <property type="match status" value="1"/>
</dbReference>
<name>A0A2G1DIX9_9BACT</name>
<evidence type="ECO:0000313" key="4">
    <source>
        <dbReference type="Proteomes" id="UP000221222"/>
    </source>
</evidence>
<dbReference type="Proteomes" id="UP000262712">
    <property type="component" value="Chromosome"/>
</dbReference>
<proteinExistence type="predicted"/>
<dbReference type="EMBL" id="NXFY01000006">
    <property type="protein sequence ID" value="PHO18458.1"/>
    <property type="molecule type" value="Genomic_DNA"/>
</dbReference>
<dbReference type="PANTHER" id="PTHR33840">
    <property type="match status" value="1"/>
</dbReference>
<reference evidence="3 4" key="1">
    <citation type="submission" date="2017-09" db="EMBL/GenBank/DDBJ databases">
        <title>Arcobacter canalis sp. nov., a new species isolated from a water canal contaminated with urban sewage.</title>
        <authorList>
            <person name="Perez-Cataluna A."/>
            <person name="Salas-Masso N."/>
            <person name="Figueras M.J."/>
        </authorList>
    </citation>
    <scope>NUCLEOTIDE SEQUENCE [LARGE SCALE GENOMIC DNA]</scope>
    <source>
        <strain evidence="3 4">F98-3</strain>
    </source>
</reference>
<evidence type="ECO:0000313" key="5">
    <source>
        <dbReference type="Proteomes" id="UP000262712"/>
    </source>
</evidence>
<organism evidence="3 4">
    <name type="scientific">Malaciobacter molluscorum LMG 25693</name>
    <dbReference type="NCBI Taxonomy" id="870501"/>
    <lineage>
        <taxon>Bacteria</taxon>
        <taxon>Pseudomonadati</taxon>
        <taxon>Campylobacterota</taxon>
        <taxon>Epsilonproteobacteria</taxon>
        <taxon>Campylobacterales</taxon>
        <taxon>Arcobacteraceae</taxon>
        <taxon>Malaciobacter</taxon>
    </lineage>
</organism>
<accession>A0A2G1DIX9</accession>
<dbReference type="Proteomes" id="UP000221222">
    <property type="component" value="Unassembled WGS sequence"/>
</dbReference>
<dbReference type="KEGG" id="amol:AMOL_2250"/>
<evidence type="ECO:0000313" key="2">
    <source>
        <dbReference type="EMBL" id="AXX93203.1"/>
    </source>
</evidence>